<dbReference type="Gene3D" id="1.10.287.560">
    <property type="entry name" value="Histidine kinase CheA-like, homodimeric domain"/>
    <property type="match status" value="1"/>
</dbReference>
<feature type="modified residue" description="Phosphohistidine" evidence="12">
    <location>
        <position position="47"/>
    </location>
</feature>
<dbReference type="GO" id="GO:0000155">
    <property type="term" value="F:phosphorelay sensor kinase activity"/>
    <property type="evidence" value="ECO:0007669"/>
    <property type="project" value="InterPro"/>
</dbReference>
<dbReference type="Pfam" id="PF01584">
    <property type="entry name" value="CheW"/>
    <property type="match status" value="1"/>
</dbReference>
<dbReference type="InterPro" id="IPR008207">
    <property type="entry name" value="Sig_transdc_His_kin_Hpt_dom"/>
</dbReference>
<accession>A0A6S6PCF4</accession>
<keyword evidence="10" id="KW-0902">Two-component regulatory system</keyword>
<keyword evidence="9" id="KW-0067">ATP-binding</keyword>
<dbReference type="Pfam" id="PF01627">
    <property type="entry name" value="Hpt"/>
    <property type="match status" value="1"/>
</dbReference>
<evidence type="ECO:0000256" key="2">
    <source>
        <dbReference type="ARBA" id="ARBA00012438"/>
    </source>
</evidence>
<protein>
    <recommendedName>
        <fullName evidence="3">Chemotaxis protein CheA</fullName>
        <ecNumber evidence="2">2.7.13.3</ecNumber>
    </recommendedName>
</protein>
<evidence type="ECO:0000256" key="13">
    <source>
        <dbReference type="SAM" id="MobiDB-lite"/>
    </source>
</evidence>
<evidence type="ECO:0000256" key="5">
    <source>
        <dbReference type="ARBA" id="ARBA00022553"/>
    </source>
</evidence>
<evidence type="ECO:0000259" key="14">
    <source>
        <dbReference type="PROSITE" id="PS50109"/>
    </source>
</evidence>
<evidence type="ECO:0000256" key="6">
    <source>
        <dbReference type="ARBA" id="ARBA00022679"/>
    </source>
</evidence>
<evidence type="ECO:0000256" key="9">
    <source>
        <dbReference type="ARBA" id="ARBA00022840"/>
    </source>
</evidence>
<dbReference type="SUPFAM" id="SSF47384">
    <property type="entry name" value="Homodimeric domain of signal transducing histidine kinase"/>
    <property type="match status" value="1"/>
</dbReference>
<dbReference type="CDD" id="cd00088">
    <property type="entry name" value="HPT"/>
    <property type="match status" value="1"/>
</dbReference>
<feature type="domain" description="HPt" evidence="16">
    <location>
        <begin position="1"/>
        <end position="104"/>
    </location>
</feature>
<evidence type="ECO:0000256" key="4">
    <source>
        <dbReference type="ARBA" id="ARBA00022500"/>
    </source>
</evidence>
<evidence type="ECO:0000313" key="17">
    <source>
        <dbReference type="EMBL" id="BCI66467.1"/>
    </source>
</evidence>
<dbReference type="GO" id="GO:0005737">
    <property type="term" value="C:cytoplasm"/>
    <property type="evidence" value="ECO:0007669"/>
    <property type="project" value="InterPro"/>
</dbReference>
<dbReference type="InterPro" id="IPR036890">
    <property type="entry name" value="HATPase_C_sf"/>
</dbReference>
<gene>
    <name evidence="17" type="ORF">AAJCM20276_10910</name>
</gene>
<dbReference type="SMART" id="SM01231">
    <property type="entry name" value="H-kinase_dim"/>
    <property type="match status" value="1"/>
</dbReference>
<dbReference type="SMART" id="SM00073">
    <property type="entry name" value="HPT"/>
    <property type="match status" value="1"/>
</dbReference>
<feature type="region of interest" description="Disordered" evidence="13">
    <location>
        <begin position="188"/>
        <end position="233"/>
    </location>
</feature>
<keyword evidence="6" id="KW-0808">Transferase</keyword>
<keyword evidence="7" id="KW-0547">Nucleotide-binding</keyword>
<evidence type="ECO:0000256" key="3">
    <source>
        <dbReference type="ARBA" id="ARBA00021495"/>
    </source>
</evidence>
<dbReference type="InterPro" id="IPR036097">
    <property type="entry name" value="HisK_dim/P_sf"/>
</dbReference>
<dbReference type="GO" id="GO:0005524">
    <property type="term" value="F:ATP binding"/>
    <property type="evidence" value="ECO:0007669"/>
    <property type="project" value="UniProtKB-KW"/>
</dbReference>
<dbReference type="InterPro" id="IPR002545">
    <property type="entry name" value="CheW-lke_dom"/>
</dbReference>
<evidence type="ECO:0000259" key="15">
    <source>
        <dbReference type="PROSITE" id="PS50851"/>
    </source>
</evidence>
<dbReference type="Pfam" id="PF02518">
    <property type="entry name" value="HATPase_c"/>
    <property type="match status" value="1"/>
</dbReference>
<proteinExistence type="predicted"/>
<dbReference type="PANTHER" id="PTHR43395:SF10">
    <property type="entry name" value="CHEMOTAXIS PROTEIN CHEA"/>
    <property type="match status" value="1"/>
</dbReference>
<dbReference type="InterPro" id="IPR003594">
    <property type="entry name" value="HATPase_dom"/>
</dbReference>
<evidence type="ECO:0000259" key="16">
    <source>
        <dbReference type="PROSITE" id="PS50894"/>
    </source>
</evidence>
<evidence type="ECO:0000256" key="10">
    <source>
        <dbReference type="ARBA" id="ARBA00023012"/>
    </source>
</evidence>
<feature type="region of interest" description="Disordered" evidence="13">
    <location>
        <begin position="263"/>
        <end position="283"/>
    </location>
</feature>
<keyword evidence="5 12" id="KW-0597">Phosphoprotein</keyword>
<dbReference type="FunFam" id="3.30.565.10:FF:000016">
    <property type="entry name" value="Chemotaxis protein CheA, putative"/>
    <property type="match status" value="1"/>
</dbReference>
<dbReference type="SMART" id="SM00387">
    <property type="entry name" value="HATPase_c"/>
    <property type="match status" value="1"/>
</dbReference>
<dbReference type="InterPro" id="IPR004358">
    <property type="entry name" value="Sig_transdc_His_kin-like_C"/>
</dbReference>
<evidence type="ECO:0000256" key="12">
    <source>
        <dbReference type="PROSITE-ProRule" id="PRU00110"/>
    </source>
</evidence>
<dbReference type="AlphaFoldDB" id="A0A6S6PCF4"/>
<organism evidence="17 18">
    <name type="scientific">Acetobacter aceti</name>
    <dbReference type="NCBI Taxonomy" id="435"/>
    <lineage>
        <taxon>Bacteria</taxon>
        <taxon>Pseudomonadati</taxon>
        <taxon>Pseudomonadota</taxon>
        <taxon>Alphaproteobacteria</taxon>
        <taxon>Acetobacterales</taxon>
        <taxon>Acetobacteraceae</taxon>
        <taxon>Acetobacter</taxon>
        <taxon>Acetobacter subgen. Acetobacter</taxon>
    </lineage>
</organism>
<reference evidence="17 18" key="1">
    <citation type="submission" date="2020-07" db="EMBL/GenBank/DDBJ databases">
        <title>Complete Genome Sequence of an acetic acid bacterium, Acetobacter aceti JCM20276.</title>
        <authorList>
            <person name="Hirose Y."/>
            <person name="Mihara H."/>
        </authorList>
    </citation>
    <scope>NUCLEOTIDE SEQUENCE [LARGE SCALE GENOMIC DNA]</scope>
    <source>
        <strain evidence="17 18">JCM20276</strain>
    </source>
</reference>
<sequence length="647" mass="70732">MDELDAIKPIFFEECSEQLVELERALALLETGEADQETVNCAFRAVHSIKGGAGSFGMTELVRFAHVFETALDLLRSHKIEPTPEVLQIFLRATDILSDLTAFEQGGEAVDAKRQQESFQALERLFQEKPEVEVPKETEEEENWGLPEGFVPVPVSIEVLNDTGSDLNHIDTPVDSIDGFEIFDFEPNQHVKKDEEEKKIEKTENIQSNLPAQSESKKNIQPSRPAASGSNTQSIRVDVSRIDRLMDLVGELVIGQAALREVFSSSEKKHPRADAGSNDLSNAMSGTEQLTRDLQEAIMAVRAQPMRAVFQRMQRVVREAANLAGKKVHLEMEGEDTEVDRTLIEKLTDPLTHMLRNAVDHGVEKEQVRLEAGKPAMGTIRLSAAHKSGRVVITLSDDGGGINRVRVHDIAVEKGIISAEAQLTDSEIDNLIFAPGFSTATTVTDLSGRGVGMDVVKQAIQDLGGRISITSETGKGSSFSLSLPLTLAVMDGMLVTVAEQLLILPVSCIVETMLISKENIFVSGNNSTVICVRGQFIPIVDVAKSLGIEKRKEKTNQPVILIVEDDAGKMTALAVDRIEGQMQVVIKSIEKNYRSVRYVSAATILGSGRVALILDVPEVAVSAEGRMLDMWTSKNANETSLECVGKV</sequence>
<dbReference type="PANTHER" id="PTHR43395">
    <property type="entry name" value="SENSOR HISTIDINE KINASE CHEA"/>
    <property type="match status" value="1"/>
</dbReference>
<comment type="function">
    <text evidence="11">Involved in the transmission of sensory signals from the chemoreceptors to the flagellar motors. CheA is autophosphorylated; it can transfer its phosphate group to either CheB or CheY.</text>
</comment>
<dbReference type="EC" id="2.7.13.3" evidence="2"/>
<dbReference type="Proteomes" id="UP000515220">
    <property type="component" value="Chromosome"/>
</dbReference>
<comment type="catalytic activity">
    <reaction evidence="1">
        <text>ATP + protein L-histidine = ADP + protein N-phospho-L-histidine.</text>
        <dbReference type="EC" id="2.7.13.3"/>
    </reaction>
</comment>
<evidence type="ECO:0000256" key="1">
    <source>
        <dbReference type="ARBA" id="ARBA00000085"/>
    </source>
</evidence>
<dbReference type="PRINTS" id="PR00344">
    <property type="entry name" value="BCTRLSENSOR"/>
</dbReference>
<feature type="compositionally biased region" description="Polar residues" evidence="13">
    <location>
        <begin position="205"/>
        <end position="233"/>
    </location>
</feature>
<dbReference type="InterPro" id="IPR036641">
    <property type="entry name" value="HPT_dom_sf"/>
</dbReference>
<feature type="domain" description="Histidine kinase" evidence="14">
    <location>
        <begin position="230"/>
        <end position="487"/>
    </location>
</feature>
<evidence type="ECO:0000256" key="11">
    <source>
        <dbReference type="ARBA" id="ARBA00035100"/>
    </source>
</evidence>
<dbReference type="CDD" id="cd16916">
    <property type="entry name" value="HATPase_CheA-like"/>
    <property type="match status" value="1"/>
</dbReference>
<evidence type="ECO:0000313" key="18">
    <source>
        <dbReference type="Proteomes" id="UP000515220"/>
    </source>
</evidence>
<dbReference type="Gene3D" id="1.20.120.160">
    <property type="entry name" value="HPT domain"/>
    <property type="match status" value="1"/>
</dbReference>
<dbReference type="PROSITE" id="PS50109">
    <property type="entry name" value="HIS_KIN"/>
    <property type="match status" value="1"/>
</dbReference>
<feature type="compositionally biased region" description="Basic and acidic residues" evidence="13">
    <location>
        <begin position="188"/>
        <end position="204"/>
    </location>
</feature>
<dbReference type="InterPro" id="IPR004105">
    <property type="entry name" value="CheA-like_dim"/>
</dbReference>
<dbReference type="SUPFAM" id="SSF47226">
    <property type="entry name" value="Histidine-containing phosphotransfer domain, HPT domain"/>
    <property type="match status" value="1"/>
</dbReference>
<dbReference type="PROSITE" id="PS50851">
    <property type="entry name" value="CHEW"/>
    <property type="match status" value="1"/>
</dbReference>
<dbReference type="RefSeq" id="WP_099347672.1">
    <property type="nucleotide sequence ID" value="NZ_AP023326.1"/>
</dbReference>
<dbReference type="SUPFAM" id="SSF55874">
    <property type="entry name" value="ATPase domain of HSP90 chaperone/DNA topoisomerase II/histidine kinase"/>
    <property type="match status" value="1"/>
</dbReference>
<dbReference type="Gene3D" id="2.30.30.40">
    <property type="entry name" value="SH3 Domains"/>
    <property type="match status" value="1"/>
</dbReference>
<name>A0A6S6PCF4_ACEAC</name>
<dbReference type="SMART" id="SM00260">
    <property type="entry name" value="CheW"/>
    <property type="match status" value="1"/>
</dbReference>
<dbReference type="InterPro" id="IPR036061">
    <property type="entry name" value="CheW-like_dom_sf"/>
</dbReference>
<feature type="domain" description="CheW-like" evidence="15">
    <location>
        <begin position="489"/>
        <end position="625"/>
    </location>
</feature>
<dbReference type="Pfam" id="PF02895">
    <property type="entry name" value="H-kinase_dim"/>
    <property type="match status" value="1"/>
</dbReference>
<dbReference type="PROSITE" id="PS50894">
    <property type="entry name" value="HPT"/>
    <property type="match status" value="1"/>
</dbReference>
<keyword evidence="8" id="KW-0418">Kinase</keyword>
<dbReference type="SUPFAM" id="SSF50341">
    <property type="entry name" value="CheW-like"/>
    <property type="match status" value="1"/>
</dbReference>
<dbReference type="Gene3D" id="3.30.565.10">
    <property type="entry name" value="Histidine kinase-like ATPase, C-terminal domain"/>
    <property type="match status" value="1"/>
</dbReference>
<dbReference type="CDD" id="cd00731">
    <property type="entry name" value="CheA_reg"/>
    <property type="match status" value="1"/>
</dbReference>
<evidence type="ECO:0000256" key="8">
    <source>
        <dbReference type="ARBA" id="ARBA00022777"/>
    </source>
</evidence>
<dbReference type="GO" id="GO:0006935">
    <property type="term" value="P:chemotaxis"/>
    <property type="evidence" value="ECO:0007669"/>
    <property type="project" value="UniProtKB-KW"/>
</dbReference>
<dbReference type="InterPro" id="IPR005467">
    <property type="entry name" value="His_kinase_dom"/>
</dbReference>
<dbReference type="InterPro" id="IPR037006">
    <property type="entry name" value="CheA-like_homodim_sf"/>
</dbReference>
<dbReference type="InterPro" id="IPR051315">
    <property type="entry name" value="Bact_Chemotaxis_CheA"/>
</dbReference>
<evidence type="ECO:0000256" key="7">
    <source>
        <dbReference type="ARBA" id="ARBA00022741"/>
    </source>
</evidence>
<keyword evidence="4" id="KW-0145">Chemotaxis</keyword>
<dbReference type="EMBL" id="AP023326">
    <property type="protein sequence ID" value="BCI66467.1"/>
    <property type="molecule type" value="Genomic_DNA"/>
</dbReference>